<dbReference type="GO" id="GO:0018738">
    <property type="term" value="F:S-formylglutathione hydrolase activity"/>
    <property type="evidence" value="ECO:0007669"/>
    <property type="project" value="UniProtKB-EC"/>
</dbReference>
<keyword evidence="3 7" id="KW-0719">Serine esterase</keyword>
<evidence type="ECO:0000256" key="6">
    <source>
        <dbReference type="NCBIfam" id="TIGR02821"/>
    </source>
</evidence>
<dbReference type="EMBL" id="JBHUFC010000003">
    <property type="protein sequence ID" value="MFD1788013.1"/>
    <property type="molecule type" value="Genomic_DNA"/>
</dbReference>
<dbReference type="Gene3D" id="3.40.50.1820">
    <property type="entry name" value="alpha/beta hydrolase"/>
    <property type="match status" value="1"/>
</dbReference>
<name>A0ABW4NCZ0_9SPHN</name>
<evidence type="ECO:0000256" key="4">
    <source>
        <dbReference type="ARBA" id="ARBA00022801"/>
    </source>
</evidence>
<dbReference type="NCBIfam" id="TIGR02821">
    <property type="entry name" value="fghA_ester_D"/>
    <property type="match status" value="1"/>
</dbReference>
<comment type="similarity">
    <text evidence="1 7">Belongs to the esterase D family.</text>
</comment>
<dbReference type="PANTHER" id="PTHR10061">
    <property type="entry name" value="S-FORMYLGLUTATHIONE HYDROLASE"/>
    <property type="match status" value="1"/>
</dbReference>
<evidence type="ECO:0000256" key="3">
    <source>
        <dbReference type="ARBA" id="ARBA00022487"/>
    </source>
</evidence>
<dbReference type="Proteomes" id="UP001597283">
    <property type="component" value="Unassembled WGS sequence"/>
</dbReference>
<dbReference type="PANTHER" id="PTHR10061:SF0">
    <property type="entry name" value="S-FORMYLGLUTATHIONE HYDROLASE"/>
    <property type="match status" value="1"/>
</dbReference>
<comment type="catalytic activity">
    <reaction evidence="5 7">
        <text>S-formylglutathione + H2O = formate + glutathione + H(+)</text>
        <dbReference type="Rhea" id="RHEA:14961"/>
        <dbReference type="ChEBI" id="CHEBI:15377"/>
        <dbReference type="ChEBI" id="CHEBI:15378"/>
        <dbReference type="ChEBI" id="CHEBI:15740"/>
        <dbReference type="ChEBI" id="CHEBI:57688"/>
        <dbReference type="ChEBI" id="CHEBI:57925"/>
        <dbReference type="EC" id="3.1.2.12"/>
    </reaction>
</comment>
<proteinExistence type="inferred from homology"/>
<evidence type="ECO:0000256" key="5">
    <source>
        <dbReference type="ARBA" id="ARBA00047590"/>
    </source>
</evidence>
<dbReference type="InterPro" id="IPR014186">
    <property type="entry name" value="S-formylglutathione_hydrol"/>
</dbReference>
<dbReference type="RefSeq" id="WP_380940366.1">
    <property type="nucleotide sequence ID" value="NZ_JBHUFC010000003.1"/>
</dbReference>
<dbReference type="InterPro" id="IPR000801">
    <property type="entry name" value="Esterase-like"/>
</dbReference>
<comment type="function">
    <text evidence="7">Serine hydrolase involved in the detoxification of formaldehyde.</text>
</comment>
<comment type="caution">
    <text evidence="8">The sequence shown here is derived from an EMBL/GenBank/DDBJ whole genome shotgun (WGS) entry which is preliminary data.</text>
</comment>
<evidence type="ECO:0000256" key="1">
    <source>
        <dbReference type="ARBA" id="ARBA00005622"/>
    </source>
</evidence>
<accession>A0ABW4NCZ0</accession>
<dbReference type="Pfam" id="PF00756">
    <property type="entry name" value="Esterase"/>
    <property type="match status" value="1"/>
</dbReference>
<evidence type="ECO:0000313" key="8">
    <source>
        <dbReference type="EMBL" id="MFD1788013.1"/>
    </source>
</evidence>
<organism evidence="8 9">
    <name type="scientific">Sphingomonas floccifaciens</name>
    <dbReference type="NCBI Taxonomy" id="1844115"/>
    <lineage>
        <taxon>Bacteria</taxon>
        <taxon>Pseudomonadati</taxon>
        <taxon>Pseudomonadota</taxon>
        <taxon>Alphaproteobacteria</taxon>
        <taxon>Sphingomonadales</taxon>
        <taxon>Sphingomonadaceae</taxon>
        <taxon>Sphingomonas</taxon>
    </lineage>
</organism>
<reference evidence="9" key="1">
    <citation type="journal article" date="2019" name="Int. J. Syst. Evol. Microbiol.">
        <title>The Global Catalogue of Microorganisms (GCM) 10K type strain sequencing project: providing services to taxonomists for standard genome sequencing and annotation.</title>
        <authorList>
            <consortium name="The Broad Institute Genomics Platform"/>
            <consortium name="The Broad Institute Genome Sequencing Center for Infectious Disease"/>
            <person name="Wu L."/>
            <person name="Ma J."/>
        </authorList>
    </citation>
    <scope>NUCLEOTIDE SEQUENCE [LARGE SCALE GENOMIC DNA]</scope>
    <source>
        <strain evidence="9">Q85</strain>
    </source>
</reference>
<dbReference type="InterPro" id="IPR029058">
    <property type="entry name" value="AB_hydrolase_fold"/>
</dbReference>
<keyword evidence="9" id="KW-1185">Reference proteome</keyword>
<dbReference type="SUPFAM" id="SSF53474">
    <property type="entry name" value="alpha/beta-Hydrolases"/>
    <property type="match status" value="1"/>
</dbReference>
<evidence type="ECO:0000256" key="7">
    <source>
        <dbReference type="RuleBase" id="RU363068"/>
    </source>
</evidence>
<dbReference type="EC" id="3.1.2.12" evidence="2 6"/>
<protein>
    <recommendedName>
        <fullName evidence="2 6">S-formylglutathione hydrolase</fullName>
        <ecNumber evidence="2 6">3.1.2.12</ecNumber>
    </recommendedName>
</protein>
<sequence length="280" mass="30540">MPLEKLSESRAFGGVQGVYRHASEATGTDMTFAVYVPPHEEGTRLPVLWYLSGLTCTHANVMDKGEYRRACAEHGVILIASDTSPRGEGVPDDASWDFGQGAGFYVDATEEPWAANFRMKRYVEDELPALVAAEFPVADLTRQSIFGHSMGGHGALTIALRNEGRFRSVSAFAPIASPLNCPWGEKALGGYLGADKAAWRSYDACALINDGARVDELLVDQGEADGFLAEQLKPELLAAACERAGIPLTLRMQAGYDHSYLFILTFMADHVAWHAERLKK</sequence>
<gene>
    <name evidence="8" type="primary">fghA</name>
    <name evidence="8" type="ORF">ACFSC3_10540</name>
</gene>
<evidence type="ECO:0000313" key="9">
    <source>
        <dbReference type="Proteomes" id="UP001597283"/>
    </source>
</evidence>
<keyword evidence="4 7" id="KW-0378">Hydrolase</keyword>
<evidence type="ECO:0000256" key="2">
    <source>
        <dbReference type="ARBA" id="ARBA00012479"/>
    </source>
</evidence>